<dbReference type="Proteomes" id="UP000606870">
    <property type="component" value="Unassembled WGS sequence"/>
</dbReference>
<keyword evidence="3 7" id="KW-0645">Protease</keyword>
<dbReference type="InterPro" id="IPR029045">
    <property type="entry name" value="ClpP/crotonase-like_dom_sf"/>
</dbReference>
<dbReference type="EMBL" id="JACOGK010000001">
    <property type="protein sequence ID" value="MBC3535738.1"/>
    <property type="molecule type" value="Genomic_DNA"/>
</dbReference>
<dbReference type="InterPro" id="IPR023562">
    <property type="entry name" value="ClpP/TepA"/>
</dbReference>
<gene>
    <name evidence="7" type="ORF">H8J70_00450</name>
</gene>
<evidence type="ECO:0000256" key="1">
    <source>
        <dbReference type="ARBA" id="ARBA00007039"/>
    </source>
</evidence>
<keyword evidence="8" id="KW-1185">Reference proteome</keyword>
<evidence type="ECO:0000313" key="8">
    <source>
        <dbReference type="Proteomes" id="UP000606870"/>
    </source>
</evidence>
<dbReference type="InterPro" id="IPR001907">
    <property type="entry name" value="ClpP"/>
</dbReference>
<dbReference type="Pfam" id="PF00574">
    <property type="entry name" value="CLP_protease"/>
    <property type="match status" value="1"/>
</dbReference>
<keyword evidence="4" id="KW-0378">Hydrolase</keyword>
<dbReference type="CDD" id="cd07016">
    <property type="entry name" value="S14_ClpP_1"/>
    <property type="match status" value="1"/>
</dbReference>
<sequence length="234" mass="25876">MKHKFWRWVTNEAPDAFGSDRTLYLDGQISDETWWGDEVTPKAFKDELNAGSGDITLWINSPGGDCFAAAQIYNMLMDYPGNVTVKIDGLAASAASVIAMAGTKVCMSPVAILMIHNPATLAYGDKAEMEKTIGMLREVKESIINAYEIKSGLARTKISHMMDDETWLNARKAVELGFADEILFDKNEEDQESAAMLYSPVTVTNSFVQKVKPNKPLQKVPAADLEKRLALLIH</sequence>
<dbReference type="PANTHER" id="PTHR10381:SF70">
    <property type="entry name" value="ATP-DEPENDENT CLP PROTEASE PROTEOLYTIC SUBUNIT"/>
    <property type="match status" value="1"/>
</dbReference>
<dbReference type="PANTHER" id="PTHR10381">
    <property type="entry name" value="ATP-DEPENDENT CLP PROTEASE PROTEOLYTIC SUBUNIT"/>
    <property type="match status" value="1"/>
</dbReference>
<comment type="caution">
    <text evidence="7">The sequence shown here is derived from an EMBL/GenBank/DDBJ whole genome shotgun (WGS) entry which is preliminary data.</text>
</comment>
<name>A0ABR6VF61_9FIRM</name>
<dbReference type="GO" id="GO:0008233">
    <property type="term" value="F:peptidase activity"/>
    <property type="evidence" value="ECO:0007669"/>
    <property type="project" value="UniProtKB-KW"/>
</dbReference>
<proteinExistence type="inferred from homology"/>
<evidence type="ECO:0000256" key="4">
    <source>
        <dbReference type="ARBA" id="ARBA00022801"/>
    </source>
</evidence>
<comment type="similarity">
    <text evidence="1 6">Belongs to the peptidase S14 family.</text>
</comment>
<accession>A0ABR6VF61</accession>
<evidence type="ECO:0000256" key="3">
    <source>
        <dbReference type="ARBA" id="ARBA00022670"/>
    </source>
</evidence>
<evidence type="ECO:0000313" key="7">
    <source>
        <dbReference type="EMBL" id="MBC3535738.1"/>
    </source>
</evidence>
<keyword evidence="5" id="KW-0720">Serine protease</keyword>
<dbReference type="GO" id="GO:0006508">
    <property type="term" value="P:proteolysis"/>
    <property type="evidence" value="ECO:0007669"/>
    <property type="project" value="UniProtKB-KW"/>
</dbReference>
<keyword evidence="2" id="KW-0963">Cytoplasm</keyword>
<evidence type="ECO:0000256" key="5">
    <source>
        <dbReference type="ARBA" id="ARBA00022825"/>
    </source>
</evidence>
<dbReference type="SUPFAM" id="SSF52096">
    <property type="entry name" value="ClpP/crotonase"/>
    <property type="match status" value="1"/>
</dbReference>
<evidence type="ECO:0000256" key="6">
    <source>
        <dbReference type="RuleBase" id="RU003567"/>
    </source>
</evidence>
<reference evidence="7 8" key="1">
    <citation type="submission" date="2020-08" db="EMBL/GenBank/DDBJ databases">
        <authorList>
            <person name="Liu C."/>
            <person name="Sun Q."/>
        </authorList>
    </citation>
    <scope>NUCLEOTIDE SEQUENCE [LARGE SCALE GENOMIC DNA]</scope>
    <source>
        <strain evidence="7 8">NSJ-59</strain>
    </source>
</reference>
<organism evidence="7 8">
    <name type="scientific">Megasphaera hominis</name>
    <dbReference type="NCBI Taxonomy" id="159836"/>
    <lineage>
        <taxon>Bacteria</taxon>
        <taxon>Bacillati</taxon>
        <taxon>Bacillota</taxon>
        <taxon>Negativicutes</taxon>
        <taxon>Veillonellales</taxon>
        <taxon>Veillonellaceae</taxon>
        <taxon>Megasphaera</taxon>
    </lineage>
</organism>
<protein>
    <recommendedName>
        <fullName evidence="6">ATP-dependent Clp protease proteolytic subunit</fullName>
    </recommendedName>
</protein>
<dbReference type="RefSeq" id="WP_186501794.1">
    <property type="nucleotide sequence ID" value="NZ_JACOGK010000001.1"/>
</dbReference>
<dbReference type="NCBIfam" id="NF045542">
    <property type="entry name" value="Clp_rel_HeadMat"/>
    <property type="match status" value="1"/>
</dbReference>
<dbReference type="Gene3D" id="3.90.226.10">
    <property type="entry name" value="2-enoyl-CoA Hydratase, Chain A, domain 1"/>
    <property type="match status" value="1"/>
</dbReference>
<evidence type="ECO:0000256" key="2">
    <source>
        <dbReference type="ARBA" id="ARBA00022490"/>
    </source>
</evidence>
<dbReference type="PRINTS" id="PR00127">
    <property type="entry name" value="CLPPROTEASEP"/>
</dbReference>